<dbReference type="InterPro" id="IPR011006">
    <property type="entry name" value="CheY-like_superfamily"/>
</dbReference>
<dbReference type="SUPFAM" id="SSF46894">
    <property type="entry name" value="C-terminal effector domain of the bipartite response regulators"/>
    <property type="match status" value="1"/>
</dbReference>
<dbReference type="PROSITE" id="PS00622">
    <property type="entry name" value="HTH_LUXR_1"/>
    <property type="match status" value="1"/>
</dbReference>
<keyword evidence="1" id="KW-0597">Phosphoprotein</keyword>
<dbReference type="InterPro" id="IPR016032">
    <property type="entry name" value="Sig_transdc_resp-reg_C-effctor"/>
</dbReference>
<proteinExistence type="predicted"/>
<dbReference type="InterPro" id="IPR058245">
    <property type="entry name" value="NreC/VraR/RcsB-like_REC"/>
</dbReference>
<comment type="caution">
    <text evidence="5">The sequence shown here is derived from an EMBL/GenBank/DDBJ whole genome shotgun (WGS) entry which is preliminary data.</text>
</comment>
<dbReference type="InterPro" id="IPR039420">
    <property type="entry name" value="WalR-like"/>
</dbReference>
<dbReference type="EMBL" id="VSSQ01000718">
    <property type="protein sequence ID" value="MPM00265.1"/>
    <property type="molecule type" value="Genomic_DNA"/>
</dbReference>
<protein>
    <submittedName>
        <fullName evidence="5">Transcriptional regulatory protein DegU</fullName>
    </submittedName>
</protein>
<dbReference type="PANTHER" id="PTHR43214">
    <property type="entry name" value="TWO-COMPONENT RESPONSE REGULATOR"/>
    <property type="match status" value="1"/>
</dbReference>
<dbReference type="CDD" id="cd06170">
    <property type="entry name" value="LuxR_C_like"/>
    <property type="match status" value="1"/>
</dbReference>
<feature type="domain" description="HTH luxR-type" evidence="3">
    <location>
        <begin position="145"/>
        <end position="210"/>
    </location>
</feature>
<gene>
    <name evidence="5" type="primary">degU_15</name>
    <name evidence="5" type="ORF">SDC9_46488</name>
</gene>
<dbReference type="Gene3D" id="3.40.50.2300">
    <property type="match status" value="1"/>
</dbReference>
<dbReference type="SMART" id="SM00448">
    <property type="entry name" value="REC"/>
    <property type="match status" value="1"/>
</dbReference>
<evidence type="ECO:0000313" key="5">
    <source>
        <dbReference type="EMBL" id="MPM00265.1"/>
    </source>
</evidence>
<dbReference type="PROSITE" id="PS50043">
    <property type="entry name" value="HTH_LUXR_2"/>
    <property type="match status" value="1"/>
</dbReference>
<evidence type="ECO:0000256" key="1">
    <source>
        <dbReference type="ARBA" id="ARBA00022553"/>
    </source>
</evidence>
<dbReference type="PRINTS" id="PR00038">
    <property type="entry name" value="HTHLUXR"/>
</dbReference>
<dbReference type="CDD" id="cd17535">
    <property type="entry name" value="REC_NarL-like"/>
    <property type="match status" value="1"/>
</dbReference>
<dbReference type="InterPro" id="IPR000792">
    <property type="entry name" value="Tscrpt_reg_LuxR_C"/>
</dbReference>
<reference evidence="5" key="1">
    <citation type="submission" date="2019-08" db="EMBL/GenBank/DDBJ databases">
        <authorList>
            <person name="Kucharzyk K."/>
            <person name="Murdoch R.W."/>
            <person name="Higgins S."/>
            <person name="Loffler F."/>
        </authorList>
    </citation>
    <scope>NUCLEOTIDE SEQUENCE</scope>
</reference>
<dbReference type="PROSITE" id="PS50110">
    <property type="entry name" value="RESPONSE_REGULATORY"/>
    <property type="match status" value="1"/>
</dbReference>
<accession>A0A644W8V5</accession>
<dbReference type="SMART" id="SM00421">
    <property type="entry name" value="HTH_LUXR"/>
    <property type="match status" value="1"/>
</dbReference>
<dbReference type="PANTHER" id="PTHR43214:SF40">
    <property type="entry name" value="TRANSCRIPTIONAL REGULATORY PROTEIN LNRK"/>
    <property type="match status" value="1"/>
</dbReference>
<dbReference type="GO" id="GO:0006355">
    <property type="term" value="P:regulation of DNA-templated transcription"/>
    <property type="evidence" value="ECO:0007669"/>
    <property type="project" value="InterPro"/>
</dbReference>
<dbReference type="Pfam" id="PF00196">
    <property type="entry name" value="GerE"/>
    <property type="match status" value="1"/>
</dbReference>
<dbReference type="SUPFAM" id="SSF52172">
    <property type="entry name" value="CheY-like"/>
    <property type="match status" value="1"/>
</dbReference>
<dbReference type="Pfam" id="PF00072">
    <property type="entry name" value="Response_reg"/>
    <property type="match status" value="1"/>
</dbReference>
<evidence type="ECO:0000259" key="4">
    <source>
        <dbReference type="PROSITE" id="PS50110"/>
    </source>
</evidence>
<keyword evidence="2" id="KW-0238">DNA-binding</keyword>
<dbReference type="GO" id="GO:0000160">
    <property type="term" value="P:phosphorelay signal transduction system"/>
    <property type="evidence" value="ECO:0007669"/>
    <property type="project" value="InterPro"/>
</dbReference>
<dbReference type="AlphaFoldDB" id="A0A644W8V5"/>
<organism evidence="5">
    <name type="scientific">bioreactor metagenome</name>
    <dbReference type="NCBI Taxonomy" id="1076179"/>
    <lineage>
        <taxon>unclassified sequences</taxon>
        <taxon>metagenomes</taxon>
        <taxon>ecological metagenomes</taxon>
    </lineage>
</organism>
<sequence>MSIKLVIADDDALIRESLKIILANDKEIEVVGIFENGKDVVKFLLDNTVDIALIDVRMPLVNGVIATLEISEKTNTKVIILTTFDEDEYIRDGIKNGAKGYLLKNTKPDKIIETIKMVNQGNCVIQDEILIKLSNNLGKEKIKESNIDESIFTERELEVMKAISEGLSNKEISKALYISEGTVKNYITSIFQKTGLSHRTQIAIYYIKGYDFSHS</sequence>
<feature type="domain" description="Response regulatory" evidence="4">
    <location>
        <begin position="4"/>
        <end position="119"/>
    </location>
</feature>
<name>A0A644W8V5_9ZZZZ</name>
<evidence type="ECO:0000259" key="3">
    <source>
        <dbReference type="PROSITE" id="PS50043"/>
    </source>
</evidence>
<dbReference type="InterPro" id="IPR001789">
    <property type="entry name" value="Sig_transdc_resp-reg_receiver"/>
</dbReference>
<evidence type="ECO:0000256" key="2">
    <source>
        <dbReference type="ARBA" id="ARBA00023125"/>
    </source>
</evidence>
<dbReference type="GO" id="GO:0003677">
    <property type="term" value="F:DNA binding"/>
    <property type="evidence" value="ECO:0007669"/>
    <property type="project" value="UniProtKB-KW"/>
</dbReference>